<accession>A0ABN3FRY4</accession>
<organism evidence="2 3">
    <name type="scientific">Saccharopolyspora halophila</name>
    <dbReference type="NCBI Taxonomy" id="405551"/>
    <lineage>
        <taxon>Bacteria</taxon>
        <taxon>Bacillati</taxon>
        <taxon>Actinomycetota</taxon>
        <taxon>Actinomycetes</taxon>
        <taxon>Pseudonocardiales</taxon>
        <taxon>Pseudonocardiaceae</taxon>
        <taxon>Saccharopolyspora</taxon>
    </lineage>
</organism>
<dbReference type="InterPro" id="IPR038071">
    <property type="entry name" value="UROD/MetE-like_sf"/>
</dbReference>
<feature type="domain" description="Cobalamin-independent methionine synthase MetE C-terminal/archaeal" evidence="1">
    <location>
        <begin position="193"/>
        <end position="370"/>
    </location>
</feature>
<evidence type="ECO:0000313" key="2">
    <source>
        <dbReference type="EMBL" id="GAA2336247.1"/>
    </source>
</evidence>
<evidence type="ECO:0000313" key="3">
    <source>
        <dbReference type="Proteomes" id="UP001501218"/>
    </source>
</evidence>
<dbReference type="SUPFAM" id="SSF51726">
    <property type="entry name" value="UROD/MetE-like"/>
    <property type="match status" value="1"/>
</dbReference>
<proteinExistence type="predicted"/>
<keyword evidence="3" id="KW-1185">Reference proteome</keyword>
<dbReference type="PANTHER" id="PTHR43844:SF2">
    <property type="entry name" value="SYNTHASE, VITAMIN-B12 INDEPENDENT, PUTATIVE (AFU_ORTHOLOGUE AFUA_3G12060)-RELATED"/>
    <property type="match status" value="1"/>
</dbReference>
<evidence type="ECO:0000259" key="1">
    <source>
        <dbReference type="Pfam" id="PF01717"/>
    </source>
</evidence>
<protein>
    <submittedName>
        <fullName evidence="2">Cobalamin-independent methionine synthase II family protein</fullName>
    </submittedName>
</protein>
<dbReference type="Gene3D" id="3.20.20.210">
    <property type="match status" value="1"/>
</dbReference>
<dbReference type="InterPro" id="IPR002629">
    <property type="entry name" value="Met_Synth_C/arc"/>
</dbReference>
<sequence length="403" mass="44898">MNDRILATHTGSLIRPKELLSYLAKKHQGVEVDEDAYRKCLTGSVADVVRGQVEAGIDVVDDGEMGKASWITYLYERVSGLEARAVDIEGDSVLPPSRDRQAFPGAYAELDALTEDQNRQSNAAVLDAEDGSSASDAVSWFVTGPLRYDRTAVDRDIANMKAAVAQHDGVEGFLPVVAPASAYWLSNDYYDTEQEFVFALADVLREEYRAIVDSGLMLQVDDAVLMHECDTILSRGGSYDDYRRWAELRVRALNHALDGLPEDRVRYHVCFGSWHGPHAYDPPLRDVVDMILEVKAGYYAMEQANPAHEHEWKVWEDVKLPDGKKLIPGVVTHHTNVVEHPELVAQRLVRLGDLVGRENVLAGTDCGFAQGAFVSRVHEEIQWAKLRSLAEGARLASGKLWRR</sequence>
<reference evidence="2 3" key="1">
    <citation type="journal article" date="2019" name="Int. J. Syst. Evol. Microbiol.">
        <title>The Global Catalogue of Microorganisms (GCM) 10K type strain sequencing project: providing services to taxonomists for standard genome sequencing and annotation.</title>
        <authorList>
            <consortium name="The Broad Institute Genomics Platform"/>
            <consortium name="The Broad Institute Genome Sequencing Center for Infectious Disease"/>
            <person name="Wu L."/>
            <person name="Ma J."/>
        </authorList>
    </citation>
    <scope>NUCLEOTIDE SEQUENCE [LARGE SCALE GENOMIC DNA]</scope>
    <source>
        <strain evidence="2 3">JCM 16221</strain>
    </source>
</reference>
<gene>
    <name evidence="2" type="ORF">GCM10009854_10190</name>
</gene>
<dbReference type="RefSeq" id="WP_344127056.1">
    <property type="nucleotide sequence ID" value="NZ_BAAARA010000002.1"/>
</dbReference>
<dbReference type="Proteomes" id="UP001501218">
    <property type="component" value="Unassembled WGS sequence"/>
</dbReference>
<dbReference type="Pfam" id="PF01717">
    <property type="entry name" value="Meth_synt_2"/>
    <property type="match status" value="1"/>
</dbReference>
<comment type="caution">
    <text evidence="2">The sequence shown here is derived from an EMBL/GenBank/DDBJ whole genome shotgun (WGS) entry which is preliminary data.</text>
</comment>
<dbReference type="CDD" id="cd03311">
    <property type="entry name" value="CIMS_C_terminal_like"/>
    <property type="match status" value="1"/>
</dbReference>
<name>A0ABN3FRY4_9PSEU</name>
<dbReference type="PANTHER" id="PTHR43844">
    <property type="entry name" value="METHIONINE SYNTHASE"/>
    <property type="match status" value="1"/>
</dbReference>
<dbReference type="EMBL" id="BAAARA010000002">
    <property type="protein sequence ID" value="GAA2336247.1"/>
    <property type="molecule type" value="Genomic_DNA"/>
</dbReference>